<dbReference type="InterPro" id="IPR002913">
    <property type="entry name" value="START_lipid-bd_dom"/>
</dbReference>
<gene>
    <name evidence="3" type="ORF">Fmac_011565</name>
</gene>
<organism evidence="3 4">
    <name type="scientific">Flemingia macrophylla</name>
    <dbReference type="NCBI Taxonomy" id="520843"/>
    <lineage>
        <taxon>Eukaryota</taxon>
        <taxon>Viridiplantae</taxon>
        <taxon>Streptophyta</taxon>
        <taxon>Embryophyta</taxon>
        <taxon>Tracheophyta</taxon>
        <taxon>Spermatophyta</taxon>
        <taxon>Magnoliopsida</taxon>
        <taxon>eudicotyledons</taxon>
        <taxon>Gunneridae</taxon>
        <taxon>Pentapetalae</taxon>
        <taxon>rosids</taxon>
        <taxon>fabids</taxon>
        <taxon>Fabales</taxon>
        <taxon>Fabaceae</taxon>
        <taxon>Papilionoideae</taxon>
        <taxon>50 kb inversion clade</taxon>
        <taxon>NPAAA clade</taxon>
        <taxon>indigoferoid/millettioid clade</taxon>
        <taxon>Phaseoleae</taxon>
        <taxon>Flemingia</taxon>
    </lineage>
</organism>
<comment type="caution">
    <text evidence="3">The sequence shown here is derived from an EMBL/GenBank/DDBJ whole genome shotgun (WGS) entry which is preliminary data.</text>
</comment>
<dbReference type="AlphaFoldDB" id="A0ABD1MMT9"/>
<dbReference type="Gene3D" id="3.30.530.20">
    <property type="match status" value="1"/>
</dbReference>
<keyword evidence="4" id="KW-1185">Reference proteome</keyword>
<dbReference type="PANTHER" id="PTHR45950">
    <property type="entry name" value="HOMEOBOX-LEUCINE ZIPPER PROTEIN ATHB-14"/>
    <property type="match status" value="1"/>
</dbReference>
<evidence type="ECO:0000259" key="2">
    <source>
        <dbReference type="PROSITE" id="PS50848"/>
    </source>
</evidence>
<name>A0ABD1MMT9_9FABA</name>
<accession>A0ABD1MMT9</accession>
<dbReference type="InterPro" id="IPR023393">
    <property type="entry name" value="START-like_dom_sf"/>
</dbReference>
<dbReference type="EMBL" id="JBGMDY010000004">
    <property type="protein sequence ID" value="KAL2337119.1"/>
    <property type="molecule type" value="Genomic_DNA"/>
</dbReference>
<protein>
    <recommendedName>
        <fullName evidence="2">START domain-containing protein</fullName>
    </recommendedName>
</protein>
<evidence type="ECO:0000313" key="3">
    <source>
        <dbReference type="EMBL" id="KAL2337119.1"/>
    </source>
</evidence>
<feature type="region of interest" description="Disordered" evidence="1">
    <location>
        <begin position="556"/>
        <end position="578"/>
    </location>
</feature>
<feature type="domain" description="START" evidence="2">
    <location>
        <begin position="196"/>
        <end position="243"/>
    </location>
</feature>
<evidence type="ECO:0000313" key="4">
    <source>
        <dbReference type="Proteomes" id="UP001603857"/>
    </source>
</evidence>
<evidence type="ECO:0000256" key="1">
    <source>
        <dbReference type="SAM" id="MobiDB-lite"/>
    </source>
</evidence>
<dbReference type="InterPro" id="IPR044830">
    <property type="entry name" value="HD-Zip_III"/>
</dbReference>
<dbReference type="PROSITE" id="PS50848">
    <property type="entry name" value="START"/>
    <property type="match status" value="1"/>
</dbReference>
<dbReference type="PANTHER" id="PTHR45950:SF1">
    <property type="entry name" value="HOMEOBOX-LEUCINE ZIPPER PROTEIN ATHB-15"/>
    <property type="match status" value="1"/>
</dbReference>
<sequence length="578" mass="64437">MYPISKSSCLLDSRLRVPYGDTIEPIRNAYDACSHLIHHVQHRLLHGSLHGIHHDNMMPRTLHFPPRLLTPSRDLIERHQQRHWPLASPFTSPPSDGRRSGLTVFGNDYETPDGTGMVGLLSLFLFSLMGCEILKDRPSWFRDCRAVDVRMCCPQNGGTIELLYMQLYAPTTLALARDFWLLRYTSVLEDGSLVHFVRAEMLPSGYLIRPCEGGGSIIHIVDHMDLESNVTGWGRRPTALRALRQRLSHGFNEAINGFTDEGWSIIGNDGVDDVTVLVNSSPDKLMGLNHSFSNGFPAVECSIVCQSFYVITRSRIGNYGGQVILPLAHTIEHEKFLEVIKLEGIDHSSEDTIMPKKCFFCNGMDENAVGTCVELIFAPIDASFADDAPLLPSGFRIIPLDSGKEASNPNRTLDLASALDVGTTGNRASNDYSGNSGYMRYVMTIAFEFAFENHMQEHVASMARQYVCSIISFVQRVALALSPSHLSSQAGLRTPLGTPEAQTLARWICNSYREPFVFQLWMFDRINFVGATWVSSYLNLIMRGTNLCSSPCGITQMQPDNKDDQQPSSATGHYGNDY</sequence>
<reference evidence="3 4" key="1">
    <citation type="submission" date="2024-08" db="EMBL/GenBank/DDBJ databases">
        <title>Insights into the chromosomal genome structure of Flemingia macrophylla.</title>
        <authorList>
            <person name="Ding Y."/>
            <person name="Zhao Y."/>
            <person name="Bi W."/>
            <person name="Wu M."/>
            <person name="Zhao G."/>
            <person name="Gong Y."/>
            <person name="Li W."/>
            <person name="Zhang P."/>
        </authorList>
    </citation>
    <scope>NUCLEOTIDE SEQUENCE [LARGE SCALE GENOMIC DNA]</scope>
    <source>
        <strain evidence="3">DYQJB</strain>
        <tissue evidence="3">Leaf</tissue>
    </source>
</reference>
<dbReference type="SUPFAM" id="SSF55961">
    <property type="entry name" value="Bet v1-like"/>
    <property type="match status" value="1"/>
</dbReference>
<dbReference type="Proteomes" id="UP001603857">
    <property type="component" value="Unassembled WGS sequence"/>
</dbReference>
<proteinExistence type="predicted"/>
<dbReference type="Pfam" id="PF01852">
    <property type="entry name" value="START"/>
    <property type="match status" value="1"/>
</dbReference>